<dbReference type="PROSITE" id="PS00723">
    <property type="entry name" value="POLYPRENYL_SYNTHASE_1"/>
    <property type="match status" value="1"/>
</dbReference>
<proteinExistence type="inferred from homology"/>
<dbReference type="SFLD" id="SFLDS00005">
    <property type="entry name" value="Isoprenoid_Synthase_Type_I"/>
    <property type="match status" value="1"/>
</dbReference>
<sequence>MPLVCWRTWKSPVLEAENLIIAFALLRDSRIPEQPPGDSVPHDPNSRTTRIWGAYTVGIETLSRGSQENQPDQPEHCQDPGYQDPGHQDSDYQKPDYQQPEYQEPSADSFDELAAELLIRSRNAVDPVLRAAVDSMPESMARIAAYHFGWREADGSPVAADSGKAIRPAMVLAAARACAAEPAVPAPRSGSGPGPGAPLAPGAVPAPGSAAVPADPARAVLAAAAAVELVHNFTLLHDDVIDRDETRRHRPTAWRVFGSTEAILAGDALHSLALRTLAEDAHPAAPAAMRHLAQCVVELCAGQQADCAFEQRSNVTLAECLAMAEAKTGALLGSACAIGALYAGAGEEAAQAMDAFGRQIGLAFQLIDDLIGIWGDPAVTGKPAGADLLVRKKSLPVVAALTSGTPAAAELAEIYALDRPLTEAEVRRAAEAVERAGGRAWAQGASCERMAAAIEHLATAVPDPAAADELLALAELVTRRNH</sequence>
<dbReference type="CDD" id="cd00685">
    <property type="entry name" value="Trans_IPPS_HT"/>
    <property type="match status" value="1"/>
</dbReference>
<dbReference type="EMBL" id="PYBW01000010">
    <property type="protein sequence ID" value="PYC87887.1"/>
    <property type="molecule type" value="Genomic_DNA"/>
</dbReference>
<dbReference type="Proteomes" id="UP000248039">
    <property type="component" value="Unassembled WGS sequence"/>
</dbReference>
<dbReference type="Pfam" id="PF00348">
    <property type="entry name" value="polyprenyl_synt"/>
    <property type="match status" value="1"/>
</dbReference>
<evidence type="ECO:0000256" key="3">
    <source>
        <dbReference type="RuleBase" id="RU004466"/>
    </source>
</evidence>
<evidence type="ECO:0000256" key="1">
    <source>
        <dbReference type="ARBA" id="ARBA00022723"/>
    </source>
</evidence>
<dbReference type="Gene3D" id="1.10.600.10">
    <property type="entry name" value="Farnesyl Diphosphate Synthase"/>
    <property type="match status" value="1"/>
</dbReference>
<dbReference type="GO" id="GO:0046872">
    <property type="term" value="F:metal ion binding"/>
    <property type="evidence" value="ECO:0007669"/>
    <property type="project" value="UniProtKB-KW"/>
</dbReference>
<keyword evidence="6" id="KW-1185">Reference proteome</keyword>
<accession>A0A2V4PAG5</accession>
<feature type="compositionally biased region" description="Low complexity" evidence="4">
    <location>
        <begin position="197"/>
        <end position="208"/>
    </location>
</feature>
<evidence type="ECO:0000256" key="2">
    <source>
        <dbReference type="ARBA" id="ARBA00022842"/>
    </source>
</evidence>
<dbReference type="GO" id="GO:0004659">
    <property type="term" value="F:prenyltransferase activity"/>
    <property type="evidence" value="ECO:0007669"/>
    <property type="project" value="InterPro"/>
</dbReference>
<dbReference type="InterPro" id="IPR008949">
    <property type="entry name" value="Isoprenoid_synthase_dom_sf"/>
</dbReference>
<evidence type="ECO:0000256" key="4">
    <source>
        <dbReference type="SAM" id="MobiDB-lite"/>
    </source>
</evidence>
<feature type="region of interest" description="Disordered" evidence="4">
    <location>
        <begin position="183"/>
        <end position="208"/>
    </location>
</feature>
<protein>
    <submittedName>
        <fullName evidence="5">Polyprenyl synthetase</fullName>
    </submittedName>
</protein>
<reference evidence="5 6" key="1">
    <citation type="submission" date="2018-03" db="EMBL/GenBank/DDBJ databases">
        <title>Bioinformatic expansion and discovery of thiopeptide antibiotics.</title>
        <authorList>
            <person name="Schwalen C.J."/>
            <person name="Hudson G.A."/>
            <person name="Mitchell D.A."/>
        </authorList>
    </citation>
    <scope>NUCLEOTIDE SEQUENCE [LARGE SCALE GENOMIC DNA]</scope>
    <source>
        <strain evidence="5 6">ATCC 21389</strain>
    </source>
</reference>
<organism evidence="5 6">
    <name type="scientific">Streptomyces tateyamensis</name>
    <dbReference type="NCBI Taxonomy" id="565073"/>
    <lineage>
        <taxon>Bacteria</taxon>
        <taxon>Bacillati</taxon>
        <taxon>Actinomycetota</taxon>
        <taxon>Actinomycetes</taxon>
        <taxon>Kitasatosporales</taxon>
        <taxon>Streptomycetaceae</taxon>
        <taxon>Streptomyces</taxon>
    </lineage>
</organism>
<evidence type="ECO:0000313" key="6">
    <source>
        <dbReference type="Proteomes" id="UP000248039"/>
    </source>
</evidence>
<name>A0A2V4PAG5_9ACTN</name>
<keyword evidence="3" id="KW-0808">Transferase</keyword>
<feature type="region of interest" description="Disordered" evidence="4">
    <location>
        <begin position="64"/>
        <end position="106"/>
    </location>
</feature>
<dbReference type="PANTHER" id="PTHR12001:SF86">
    <property type="entry name" value="GERANYLGERANYL DIPHOSPHATE SYNTHASE"/>
    <property type="match status" value="1"/>
</dbReference>
<dbReference type="PANTHER" id="PTHR12001">
    <property type="entry name" value="GERANYLGERANYL PYROPHOSPHATE SYNTHASE"/>
    <property type="match status" value="1"/>
</dbReference>
<dbReference type="SUPFAM" id="SSF48576">
    <property type="entry name" value="Terpenoid synthases"/>
    <property type="match status" value="1"/>
</dbReference>
<comment type="similarity">
    <text evidence="3">Belongs to the FPP/GGPP synthase family.</text>
</comment>
<dbReference type="SFLD" id="SFLDG01017">
    <property type="entry name" value="Polyprenyl_Transferase_Like"/>
    <property type="match status" value="1"/>
</dbReference>
<keyword evidence="1" id="KW-0479">Metal-binding</keyword>
<dbReference type="AlphaFoldDB" id="A0A2V4PAG5"/>
<evidence type="ECO:0000313" key="5">
    <source>
        <dbReference type="EMBL" id="PYC87887.1"/>
    </source>
</evidence>
<dbReference type="InterPro" id="IPR033749">
    <property type="entry name" value="Polyprenyl_synt_CS"/>
</dbReference>
<dbReference type="PROSITE" id="PS00444">
    <property type="entry name" value="POLYPRENYL_SYNTHASE_2"/>
    <property type="match status" value="1"/>
</dbReference>
<keyword evidence="2" id="KW-0460">Magnesium</keyword>
<comment type="caution">
    <text evidence="5">The sequence shown here is derived from an EMBL/GenBank/DDBJ whole genome shotgun (WGS) entry which is preliminary data.</text>
</comment>
<dbReference type="GO" id="GO:0008299">
    <property type="term" value="P:isoprenoid biosynthetic process"/>
    <property type="evidence" value="ECO:0007669"/>
    <property type="project" value="InterPro"/>
</dbReference>
<dbReference type="InterPro" id="IPR000092">
    <property type="entry name" value="Polyprenyl_synt"/>
</dbReference>
<dbReference type="NCBIfam" id="NF041169">
    <property type="entry name" value="f2_encap_cargo4"/>
    <property type="match status" value="1"/>
</dbReference>
<gene>
    <name evidence="5" type="ORF">C7C46_02275</name>
</gene>
<dbReference type="OrthoDB" id="4497239at2"/>